<evidence type="ECO:0000256" key="7">
    <source>
        <dbReference type="ARBA" id="ARBA00023242"/>
    </source>
</evidence>
<dbReference type="EMBL" id="CP076662">
    <property type="protein sequence ID" value="QWU87857.1"/>
    <property type="molecule type" value="Genomic_DNA"/>
</dbReference>
<keyword evidence="8" id="KW-0472">Membrane</keyword>
<keyword evidence="5" id="KW-0238">DNA-binding</keyword>
<evidence type="ECO:0000256" key="8">
    <source>
        <dbReference type="SAM" id="Phobius"/>
    </source>
</evidence>
<keyword evidence="7" id="KW-0539">Nucleus</keyword>
<proteinExistence type="predicted"/>
<evidence type="ECO:0000313" key="10">
    <source>
        <dbReference type="Proteomes" id="UP000825434"/>
    </source>
</evidence>
<keyword evidence="8" id="KW-1133">Transmembrane helix</keyword>
<feature type="transmembrane region" description="Helical" evidence="8">
    <location>
        <begin position="37"/>
        <end position="56"/>
    </location>
</feature>
<evidence type="ECO:0000313" key="9">
    <source>
        <dbReference type="EMBL" id="QWU87857.1"/>
    </source>
</evidence>
<comment type="subcellular location">
    <subcellularLocation>
        <location evidence="1">Nucleus</location>
    </subcellularLocation>
</comment>
<dbReference type="InterPro" id="IPR051089">
    <property type="entry name" value="prtT"/>
</dbReference>
<keyword evidence="4" id="KW-0805">Transcription regulation</keyword>
<accession>A0ABX8I420</accession>
<dbReference type="CDD" id="cd12148">
    <property type="entry name" value="fungal_TF_MHR"/>
    <property type="match status" value="1"/>
</dbReference>
<dbReference type="Proteomes" id="UP000825434">
    <property type="component" value="Chromosome 2"/>
</dbReference>
<evidence type="ECO:0000256" key="2">
    <source>
        <dbReference type="ARBA" id="ARBA00022723"/>
    </source>
</evidence>
<keyword evidence="2" id="KW-0479">Metal-binding</keyword>
<evidence type="ECO:0000256" key="5">
    <source>
        <dbReference type="ARBA" id="ARBA00023125"/>
    </source>
</evidence>
<keyword evidence="8" id="KW-0812">Transmembrane</keyword>
<organism evidence="9 10">
    <name type="scientific">Candidozyma haemuli</name>
    <dbReference type="NCBI Taxonomy" id="45357"/>
    <lineage>
        <taxon>Eukaryota</taxon>
        <taxon>Fungi</taxon>
        <taxon>Dikarya</taxon>
        <taxon>Ascomycota</taxon>
        <taxon>Saccharomycotina</taxon>
        <taxon>Pichiomycetes</taxon>
        <taxon>Metschnikowiaceae</taxon>
        <taxon>Candidozyma</taxon>
    </lineage>
</organism>
<dbReference type="PANTHER" id="PTHR31845">
    <property type="entry name" value="FINGER DOMAIN PROTEIN, PUTATIVE-RELATED"/>
    <property type="match status" value="1"/>
</dbReference>
<sequence>MSQYERMMKQNLVKKTLQENPGILNGKGTMKKPQNSFLTVVLLVAASSSLTMLVYLGSKVYKVSSNESDNASQCAFLPLWLSFNWPWDRRFGFPSYLKYFDPEFHEYVESIPNFTDDLHSQNVQFSVLDELFRSKIVRDTFGIPLLLKTEDSDFFDSWIETEHPTIHGPKITITKSDGKTHLAWRWAISPLPWWGDIDKALTAFGFKLDRLDPNDAMKKTSEKSSGRVHEVTSIDMKPKRVITSDKDYNIVFSGSFHLSNSSTTKAGKVNYTGMIDFDHMGINKGARLTSVGCFRSSPAAICCLRCLSVGIQCSFETAYRSANPGVKIVNGVPEHLSGDQTVEVIPGNNDHYISRVDTDHTSSKKLDFLCGSVTRILELLQAQNGATQSQSILNSDVKLLLDAASTMKDHPTSQTFPVTPQVIQDSVTEALATDVPQQAEEEPPHIILGPSKGFETSPFSLLADNPGSVSRPVSNLLKLRASHGQPAIVSSEGDIIDAGVLTKLEVIDLMNDFRSNYGRWVSFPSDMSTEDLIDSVRKKSSLLITTCCCLSLRYSLNGKPNPGDVDSHRRKKITYKLLIQHLLRDLNKTLLKVACFQGCGDSKGDIEDLQAMVILSIYSMSLSSIACSTVDDDPLLDDEVSIKELNMDSWSLSGTALTTFISKSNFGILLHRAEDETPNFTFLFNQFDSTEYQTLTMYRIYNHLILNHLASCIFSGRMCIVDQIRLSHCNLALSLPSATNFDGRMVSEIGILLITYNYIQLSCNGASANDPEQVELAFKGVKEEIKGWYEQWEYLFSQPAISFVESTLSFCLILVHLSYTQEKVGASKRQPPSPASIQDRLLTSLTDCDRKCISQIVSSAYYLVDFSIKIQNDSYYAYLSDQIHFFFYFGCVVLLKGLSHLKAHDKLHYLNDQNDQNELKESTWKDALVKSKQLVEKLTRICQDNTDDLLTNYRDSLVGIMQQEFPIESS</sequence>
<keyword evidence="3" id="KW-0862">Zinc</keyword>
<evidence type="ECO:0000256" key="1">
    <source>
        <dbReference type="ARBA" id="ARBA00004123"/>
    </source>
</evidence>
<name>A0ABX8I420_9ASCO</name>
<reference evidence="9 10" key="1">
    <citation type="submission" date="2021-06" db="EMBL/GenBank/DDBJ databases">
        <title>Candida outbreak in Lebanon.</title>
        <authorList>
            <person name="Finianos M."/>
        </authorList>
    </citation>
    <scope>NUCLEOTIDE SEQUENCE [LARGE SCALE GENOMIC DNA]</scope>
    <source>
        <strain evidence="9">CA3LBN</strain>
    </source>
</reference>
<protein>
    <submittedName>
        <fullName evidence="9">Uncharacterized protein</fullName>
    </submittedName>
</protein>
<keyword evidence="10" id="KW-1185">Reference proteome</keyword>
<gene>
    <name evidence="9" type="ORF">CA3LBN_002122</name>
</gene>
<evidence type="ECO:0000256" key="4">
    <source>
        <dbReference type="ARBA" id="ARBA00023015"/>
    </source>
</evidence>
<keyword evidence="6" id="KW-0804">Transcription</keyword>
<evidence type="ECO:0000256" key="6">
    <source>
        <dbReference type="ARBA" id="ARBA00023163"/>
    </source>
</evidence>
<dbReference type="PANTHER" id="PTHR31845:SF34">
    <property type="entry name" value="TRANSCRIPTIONAL ACTIVATOR OF PROTEASES PRTT"/>
    <property type="match status" value="1"/>
</dbReference>
<evidence type="ECO:0000256" key="3">
    <source>
        <dbReference type="ARBA" id="ARBA00022833"/>
    </source>
</evidence>